<protein>
    <submittedName>
        <fullName evidence="2">Uncharacterized protein</fullName>
    </submittedName>
</protein>
<feature type="compositionally biased region" description="Polar residues" evidence="1">
    <location>
        <begin position="48"/>
        <end position="67"/>
    </location>
</feature>
<evidence type="ECO:0000256" key="1">
    <source>
        <dbReference type="SAM" id="MobiDB-lite"/>
    </source>
</evidence>
<dbReference type="EMBL" id="LT984806">
    <property type="protein sequence ID" value="SPD46737.1"/>
    <property type="molecule type" value="Genomic_DNA"/>
</dbReference>
<proteinExistence type="predicted"/>
<dbReference type="Proteomes" id="UP000255168">
    <property type="component" value="Chromosome I"/>
</dbReference>
<sequence>MPQPAAPHKDPKRLHETQRSSLQQCRQLAFMLVRLVALRRPRIAPTLRQATAEETSGTRPPTCRTEFSSSRVRIEVRLLDADGRMKPSSYYGRRHGGTLQIYATGLRQKALPDRSVQRTQGRFAGGSYSAGRSCDGP</sequence>
<reference evidence="2 3" key="1">
    <citation type="submission" date="2018-01" db="EMBL/GenBank/DDBJ databases">
        <authorList>
            <person name="Clerissi C."/>
        </authorList>
    </citation>
    <scope>NUCLEOTIDE SEQUENCE [LARGE SCALE GENOMIC DNA]</scope>
    <source>
        <strain evidence="2">Cupriavidus taiwanensis STM 6160</strain>
    </source>
</reference>
<feature type="region of interest" description="Disordered" evidence="1">
    <location>
        <begin position="47"/>
        <end position="67"/>
    </location>
</feature>
<evidence type="ECO:0000313" key="3">
    <source>
        <dbReference type="Proteomes" id="UP000255168"/>
    </source>
</evidence>
<accession>A0A375H933</accession>
<name>A0A375H933_9BURK</name>
<evidence type="ECO:0000313" key="2">
    <source>
        <dbReference type="EMBL" id="SPD46737.1"/>
    </source>
</evidence>
<organism evidence="2 3">
    <name type="scientific">Cupriavidus neocaledonicus</name>
    <dbReference type="NCBI Taxonomy" id="1040979"/>
    <lineage>
        <taxon>Bacteria</taxon>
        <taxon>Pseudomonadati</taxon>
        <taxon>Pseudomonadota</taxon>
        <taxon>Betaproteobacteria</taxon>
        <taxon>Burkholderiales</taxon>
        <taxon>Burkholderiaceae</taxon>
        <taxon>Cupriavidus</taxon>
    </lineage>
</organism>
<feature type="region of interest" description="Disordered" evidence="1">
    <location>
        <begin position="1"/>
        <end position="20"/>
    </location>
</feature>
<dbReference type="AlphaFoldDB" id="A0A375H933"/>
<feature type="compositionally biased region" description="Basic and acidic residues" evidence="1">
    <location>
        <begin position="7"/>
        <end position="18"/>
    </location>
</feature>
<gene>
    <name evidence="2" type="ORF">CBM2607_11677</name>
</gene>